<gene>
    <name evidence="4" type="ORF">L2764_20155</name>
</gene>
<evidence type="ECO:0000256" key="1">
    <source>
        <dbReference type="ARBA" id="ARBA00022729"/>
    </source>
</evidence>
<keyword evidence="1 2" id="KW-0732">Signal</keyword>
<keyword evidence="5" id="KW-1185">Reference proteome</keyword>
<dbReference type="InterPro" id="IPR027385">
    <property type="entry name" value="Beta-barrel_OMP"/>
</dbReference>
<feature type="chain" id="PRO_5045680550" evidence="2">
    <location>
        <begin position="23"/>
        <end position="178"/>
    </location>
</feature>
<comment type="caution">
    <text evidence="4">The sequence shown here is derived from an EMBL/GenBank/DDBJ whole genome shotgun (WGS) entry which is preliminary data.</text>
</comment>
<protein>
    <submittedName>
        <fullName evidence="4">Porin family protein</fullName>
    </submittedName>
</protein>
<dbReference type="EMBL" id="JAKIKS010000104">
    <property type="protein sequence ID" value="MCL1126734.1"/>
    <property type="molecule type" value="Genomic_DNA"/>
</dbReference>
<proteinExistence type="predicted"/>
<accession>A0ABT0LGE3</accession>
<dbReference type="Pfam" id="PF13505">
    <property type="entry name" value="OMP_b-brl"/>
    <property type="match status" value="1"/>
</dbReference>
<dbReference type="SUPFAM" id="SSF56925">
    <property type="entry name" value="OMPA-like"/>
    <property type="match status" value="1"/>
</dbReference>
<dbReference type="Gene3D" id="2.40.160.20">
    <property type="match status" value="1"/>
</dbReference>
<evidence type="ECO:0000259" key="3">
    <source>
        <dbReference type="Pfam" id="PF13505"/>
    </source>
</evidence>
<reference evidence="4 5" key="1">
    <citation type="submission" date="2022-01" db="EMBL/GenBank/DDBJ databases">
        <title>Whole genome-based taxonomy of the Shewanellaceae.</title>
        <authorList>
            <person name="Martin-Rodriguez A.J."/>
        </authorList>
    </citation>
    <scope>NUCLEOTIDE SEQUENCE [LARGE SCALE GENOMIC DNA]</scope>
    <source>
        <strain evidence="4 5">DSM 17177</strain>
    </source>
</reference>
<evidence type="ECO:0000313" key="5">
    <source>
        <dbReference type="Proteomes" id="UP001203423"/>
    </source>
</evidence>
<sequence length="178" mass="19856">MKTKLLVLASVVTATLSIPAMAADNFVGAAYGNQQNHYDAGGGYSRDVNDPTYQLRAGTYINNEARLYLTYSFNNDQYTKQQMGLVSYDFLIPLTSDQKLNWFVGATAGMNHISPDNSVLSSSSSNRFVWGGQTGLQYKINPKLSTEVGYRYLKQDYSKASFSLDNSQQVYLGVDYRF</sequence>
<name>A0ABT0LGE3_9GAMM</name>
<dbReference type="InterPro" id="IPR011250">
    <property type="entry name" value="OMP/PagP_B-barrel"/>
</dbReference>
<feature type="domain" description="Outer membrane protein beta-barrel" evidence="3">
    <location>
        <begin position="10"/>
        <end position="178"/>
    </location>
</feature>
<evidence type="ECO:0000313" key="4">
    <source>
        <dbReference type="EMBL" id="MCL1126734.1"/>
    </source>
</evidence>
<feature type="signal peptide" evidence="2">
    <location>
        <begin position="1"/>
        <end position="22"/>
    </location>
</feature>
<organism evidence="4 5">
    <name type="scientific">Shewanella surugensis</name>
    <dbReference type="NCBI Taxonomy" id="212020"/>
    <lineage>
        <taxon>Bacteria</taxon>
        <taxon>Pseudomonadati</taxon>
        <taxon>Pseudomonadota</taxon>
        <taxon>Gammaproteobacteria</taxon>
        <taxon>Alteromonadales</taxon>
        <taxon>Shewanellaceae</taxon>
        <taxon>Shewanella</taxon>
    </lineage>
</organism>
<evidence type="ECO:0000256" key="2">
    <source>
        <dbReference type="SAM" id="SignalP"/>
    </source>
</evidence>
<dbReference type="Proteomes" id="UP001203423">
    <property type="component" value="Unassembled WGS sequence"/>
</dbReference>